<feature type="compositionally biased region" description="Low complexity" evidence="1">
    <location>
        <begin position="10"/>
        <end position="25"/>
    </location>
</feature>
<name>A0A4U3LXH4_9ACTN</name>
<dbReference type="PANTHER" id="PTHR43591:SF24">
    <property type="entry name" value="2-METHOXY-6-POLYPRENYL-1,4-BENZOQUINOL METHYLASE, MITOCHONDRIAL"/>
    <property type="match status" value="1"/>
</dbReference>
<feature type="domain" description="Methyltransferase type 11" evidence="2">
    <location>
        <begin position="124"/>
        <end position="220"/>
    </location>
</feature>
<organism evidence="3 4">
    <name type="scientific">Herbidospora galbida</name>
    <dbReference type="NCBI Taxonomy" id="2575442"/>
    <lineage>
        <taxon>Bacteria</taxon>
        <taxon>Bacillati</taxon>
        <taxon>Actinomycetota</taxon>
        <taxon>Actinomycetes</taxon>
        <taxon>Streptosporangiales</taxon>
        <taxon>Streptosporangiaceae</taxon>
        <taxon>Herbidospora</taxon>
    </lineage>
</organism>
<dbReference type="InterPro" id="IPR029063">
    <property type="entry name" value="SAM-dependent_MTases_sf"/>
</dbReference>
<dbReference type="OrthoDB" id="5566900at2"/>
<comment type="caution">
    <text evidence="3">The sequence shown here is derived from an EMBL/GenBank/DDBJ whole genome shotgun (WGS) entry which is preliminary data.</text>
</comment>
<reference evidence="3 4" key="1">
    <citation type="submission" date="2019-04" db="EMBL/GenBank/DDBJ databases">
        <title>Herbidospora sp. NEAU-GS14.nov., a novel actinomycete isolated from soil.</title>
        <authorList>
            <person name="Han L."/>
        </authorList>
    </citation>
    <scope>NUCLEOTIDE SEQUENCE [LARGE SCALE GENOMIC DNA]</scope>
    <source>
        <strain evidence="3 4">NEAU-GS14</strain>
    </source>
</reference>
<dbReference type="GO" id="GO:0032259">
    <property type="term" value="P:methylation"/>
    <property type="evidence" value="ECO:0007669"/>
    <property type="project" value="UniProtKB-KW"/>
</dbReference>
<dbReference type="Gene3D" id="3.40.50.150">
    <property type="entry name" value="Vaccinia Virus protein VP39"/>
    <property type="match status" value="1"/>
</dbReference>
<evidence type="ECO:0000313" key="3">
    <source>
        <dbReference type="EMBL" id="TKK80640.1"/>
    </source>
</evidence>
<dbReference type="GO" id="GO:0008757">
    <property type="term" value="F:S-adenosylmethionine-dependent methyltransferase activity"/>
    <property type="evidence" value="ECO:0007669"/>
    <property type="project" value="InterPro"/>
</dbReference>
<keyword evidence="4" id="KW-1185">Reference proteome</keyword>
<dbReference type="CDD" id="cd02440">
    <property type="entry name" value="AdoMet_MTases"/>
    <property type="match status" value="1"/>
</dbReference>
<dbReference type="SUPFAM" id="SSF53335">
    <property type="entry name" value="S-adenosyl-L-methionine-dependent methyltransferases"/>
    <property type="match status" value="1"/>
</dbReference>
<dbReference type="PANTHER" id="PTHR43591">
    <property type="entry name" value="METHYLTRANSFERASE"/>
    <property type="match status" value="1"/>
</dbReference>
<gene>
    <name evidence="3" type="ORF">FDA94_35910</name>
</gene>
<protein>
    <submittedName>
        <fullName evidence="3">Class I SAM-dependent methyltransferase</fullName>
    </submittedName>
</protein>
<keyword evidence="3" id="KW-0808">Transferase</keyword>
<dbReference type="EMBL" id="SZQA01000058">
    <property type="protein sequence ID" value="TKK80640.1"/>
    <property type="molecule type" value="Genomic_DNA"/>
</dbReference>
<evidence type="ECO:0000259" key="2">
    <source>
        <dbReference type="Pfam" id="PF08241"/>
    </source>
</evidence>
<dbReference type="Pfam" id="PF08241">
    <property type="entry name" value="Methyltransf_11"/>
    <property type="match status" value="1"/>
</dbReference>
<evidence type="ECO:0000313" key="4">
    <source>
        <dbReference type="Proteomes" id="UP000308705"/>
    </source>
</evidence>
<dbReference type="AlphaFoldDB" id="A0A4U3LXH4"/>
<feature type="region of interest" description="Disordered" evidence="1">
    <location>
        <begin position="1"/>
        <end position="77"/>
    </location>
</feature>
<dbReference type="Proteomes" id="UP000308705">
    <property type="component" value="Unassembled WGS sequence"/>
</dbReference>
<evidence type="ECO:0000256" key="1">
    <source>
        <dbReference type="SAM" id="MobiDB-lite"/>
    </source>
</evidence>
<feature type="compositionally biased region" description="Low complexity" evidence="1">
    <location>
        <begin position="47"/>
        <end position="59"/>
    </location>
</feature>
<accession>A0A4U3LXH4</accession>
<sequence>MRRRRGSGSAGQAAAPPDEAAAQPEEAGRLRGQQPHARADPVDPDAEGSAAQGRAAAEGRPPPVTIPDSPISSRANRGYWDSAADDYQAEHGAFLRDDGFVWCPEGLDEAEAGLLGDVRGLSILEVGCGAGQCGRHLAARGASVAAFDVSHRQLQHSRRIDLDLGTTLPVVQADAEKIPFLADTFDLACSAFGAMPFVADAAGALREVARVLKPGGQFVFAVSHPIRWAFPDDPGPGGLTSDRSYFDRTPYLERNEAGEVTYVEHHRTMGDWVAAITGAGLRLDELIEPSWPEGHDRVWGGWSPLRGRHFPGTVIFRVVSP</sequence>
<dbReference type="InterPro" id="IPR013216">
    <property type="entry name" value="Methyltransf_11"/>
</dbReference>
<keyword evidence="3" id="KW-0489">Methyltransferase</keyword>
<proteinExistence type="predicted"/>